<feature type="region of interest" description="Disordered" evidence="1">
    <location>
        <begin position="156"/>
        <end position="195"/>
    </location>
</feature>
<dbReference type="AlphaFoldDB" id="A0A1H7GVW6"/>
<dbReference type="SUPFAM" id="SSF47473">
    <property type="entry name" value="EF-hand"/>
    <property type="match status" value="1"/>
</dbReference>
<dbReference type="Proteomes" id="UP000199664">
    <property type="component" value="Unassembled WGS sequence"/>
</dbReference>
<dbReference type="InterPro" id="IPR018247">
    <property type="entry name" value="EF_Hand_1_Ca_BS"/>
</dbReference>
<dbReference type="RefSeq" id="WP_091829307.1">
    <property type="nucleotide sequence ID" value="NZ_FOAN01000001.1"/>
</dbReference>
<sequence>MTSISGAGGFRPPPPGEPPSFDKLDSNSDGVLNLAEFSAGAPKGADNAKTEKLFKAMDTDQDGSVSKAESDAFKAKAEKADQQTQALLLMLQSDTANAKTTAETDAKDGEDKNYFAKLDADSDGSVAKDEFLKVVAPDGDSSNGLLSRLFAAMDADKDGQVSKEEMADFKKQMEERASQRPPPPPLPAEISGASEAYGQTYQLGAKASAGTTYSQAA</sequence>
<dbReference type="Gene3D" id="1.10.238.10">
    <property type="entry name" value="EF-hand"/>
    <property type="match status" value="2"/>
</dbReference>
<organism evidence="3 4">
    <name type="scientific">Bosea lupini</name>
    <dbReference type="NCBI Taxonomy" id="1036779"/>
    <lineage>
        <taxon>Bacteria</taxon>
        <taxon>Pseudomonadati</taxon>
        <taxon>Pseudomonadota</taxon>
        <taxon>Alphaproteobacteria</taxon>
        <taxon>Hyphomicrobiales</taxon>
        <taxon>Boseaceae</taxon>
        <taxon>Bosea</taxon>
    </lineage>
</organism>
<evidence type="ECO:0000313" key="3">
    <source>
        <dbReference type="EMBL" id="SEK40025.1"/>
    </source>
</evidence>
<evidence type="ECO:0000259" key="2">
    <source>
        <dbReference type="PROSITE" id="PS50222"/>
    </source>
</evidence>
<dbReference type="PANTHER" id="PTHR10827">
    <property type="entry name" value="RETICULOCALBIN"/>
    <property type="match status" value="1"/>
</dbReference>
<dbReference type="EMBL" id="FOAN01000001">
    <property type="protein sequence ID" value="SEK40025.1"/>
    <property type="molecule type" value="Genomic_DNA"/>
</dbReference>
<dbReference type="InterPro" id="IPR011992">
    <property type="entry name" value="EF-hand-dom_pair"/>
</dbReference>
<dbReference type="SMART" id="SM00054">
    <property type="entry name" value="EFh"/>
    <property type="match status" value="4"/>
</dbReference>
<evidence type="ECO:0000256" key="1">
    <source>
        <dbReference type="SAM" id="MobiDB-lite"/>
    </source>
</evidence>
<dbReference type="PROSITE" id="PS00018">
    <property type="entry name" value="EF_HAND_1"/>
    <property type="match status" value="1"/>
</dbReference>
<feature type="compositionally biased region" description="Basic and acidic residues" evidence="1">
    <location>
        <begin position="156"/>
        <end position="178"/>
    </location>
</feature>
<feature type="domain" description="EF-hand" evidence="2">
    <location>
        <begin position="141"/>
        <end position="176"/>
    </location>
</feature>
<keyword evidence="4" id="KW-1185">Reference proteome</keyword>
<name>A0A1H7GVW6_9HYPH</name>
<dbReference type="PANTHER" id="PTHR10827:SF52">
    <property type="entry name" value="IP16409P"/>
    <property type="match status" value="1"/>
</dbReference>
<dbReference type="InterPro" id="IPR002048">
    <property type="entry name" value="EF_hand_dom"/>
</dbReference>
<feature type="region of interest" description="Disordered" evidence="1">
    <location>
        <begin position="1"/>
        <end position="29"/>
    </location>
</feature>
<dbReference type="GO" id="GO:0005509">
    <property type="term" value="F:calcium ion binding"/>
    <property type="evidence" value="ECO:0007669"/>
    <property type="project" value="InterPro"/>
</dbReference>
<dbReference type="CDD" id="cd00051">
    <property type="entry name" value="EFh"/>
    <property type="match status" value="1"/>
</dbReference>
<gene>
    <name evidence="3" type="ORF">SAMN04515666_101424</name>
</gene>
<protein>
    <submittedName>
        <fullName evidence="3">EF hand</fullName>
    </submittedName>
</protein>
<dbReference type="OrthoDB" id="7366896at2"/>
<dbReference type="PROSITE" id="PS50222">
    <property type="entry name" value="EF_HAND_2"/>
    <property type="match status" value="1"/>
</dbReference>
<evidence type="ECO:0000313" key="4">
    <source>
        <dbReference type="Proteomes" id="UP000199664"/>
    </source>
</evidence>
<dbReference type="Pfam" id="PF13499">
    <property type="entry name" value="EF-hand_7"/>
    <property type="match status" value="1"/>
</dbReference>
<dbReference type="Pfam" id="PF13202">
    <property type="entry name" value="EF-hand_5"/>
    <property type="match status" value="2"/>
</dbReference>
<proteinExistence type="predicted"/>
<dbReference type="STRING" id="1036779.SAMN04515666_101424"/>
<reference evidence="4" key="1">
    <citation type="submission" date="2016-10" db="EMBL/GenBank/DDBJ databases">
        <authorList>
            <person name="Varghese N."/>
            <person name="Submissions S."/>
        </authorList>
    </citation>
    <scope>NUCLEOTIDE SEQUENCE [LARGE SCALE GENOMIC DNA]</scope>
    <source>
        <strain evidence="4">LMG 26383,CCUG 61248,R- 45681</strain>
    </source>
</reference>
<accession>A0A1H7GVW6</accession>